<dbReference type="Gene3D" id="3.30.980.10">
    <property type="entry name" value="Threonyl-trna Synthetase, Chain A, domain 2"/>
    <property type="match status" value="1"/>
</dbReference>
<feature type="domain" description="Phosphoribulokinase/uridine kinase" evidence="1">
    <location>
        <begin position="277"/>
        <end position="474"/>
    </location>
</feature>
<dbReference type="GO" id="GO:0005524">
    <property type="term" value="F:ATP binding"/>
    <property type="evidence" value="ECO:0007669"/>
    <property type="project" value="InterPro"/>
</dbReference>
<dbReference type="GO" id="GO:0016301">
    <property type="term" value="F:kinase activity"/>
    <property type="evidence" value="ECO:0007669"/>
    <property type="project" value="UniProtKB-KW"/>
</dbReference>
<dbReference type="SUPFAM" id="SSF52540">
    <property type="entry name" value="P-loop containing nucleoside triphosphate hydrolases"/>
    <property type="match status" value="1"/>
</dbReference>
<dbReference type="CDD" id="cd02028">
    <property type="entry name" value="UMPK_like"/>
    <property type="match status" value="1"/>
</dbReference>
<organism evidence="2 3">
    <name type="scientific">[Eubacterium] hominis</name>
    <dbReference type="NCBI Taxonomy" id="2764325"/>
    <lineage>
        <taxon>Bacteria</taxon>
        <taxon>Bacillati</taxon>
        <taxon>Bacillota</taxon>
        <taxon>Erysipelotrichia</taxon>
        <taxon>Erysipelotrichales</taxon>
        <taxon>Erysipelotrichaceae</taxon>
        <taxon>Amedibacillus</taxon>
    </lineage>
</organism>
<accession>A0A7G9GJN8</accession>
<sequence>MLEIQLEGNTLTKEEPISVEEVIYKRKDKDQIYAVMYNGKLRDLRYQLKESGTMVLVYADSETGKMIYERTLHFAFIAAVKLLFPQSNVHLQHALSGGIFCEVEKQPYLCLKDVKQIEKKMQELIDRQEEIKRSVVPTKEAVAFFNGIGMQHKASLLDTRKSKESSIYTLCDIHDYFYGIMLPHLGYLKHFSIRFYASGIWLSANHHFEDQQKLFQVFQEFERWGEMIHVSDIAQLNQAIQEGKMDELVLMSETMVEKKLGFVADDIVNHHPNTKFILIAGPSSAGKTTFSRRLSIHLKILGKKPLPISMDNFYKNREDCPILPDGNYDFDSLEALDLDLFNDVMLKLMHKEPVQLPIFNFKTGMREWENKPTILDEDQILIIEGIHGLNPKTSAYIPPDAKYKIYINALTHMNLDSHNRIPTSDYRLIRRIARDHQSRGWDAKSTISFWKNVRDNEDKFIYPFQEETNMIFNTSMVYELSILKKIVIPLLDQVPMNDPTYLEANRLKKLLEYFEDGDEKAVPKSSILAEFLGTSIFDVG</sequence>
<reference evidence="2 3" key="1">
    <citation type="submission" date="2020-08" db="EMBL/GenBank/DDBJ databases">
        <authorList>
            <person name="Liu C."/>
            <person name="Sun Q."/>
        </authorList>
    </citation>
    <scope>NUCLEOTIDE SEQUENCE [LARGE SCALE GENOMIC DNA]</scope>
    <source>
        <strain evidence="2 3">NSJ-61</strain>
    </source>
</reference>
<keyword evidence="2" id="KW-0808">Transferase</keyword>
<evidence type="ECO:0000313" key="2">
    <source>
        <dbReference type="EMBL" id="QNM11020.1"/>
    </source>
</evidence>
<dbReference type="SUPFAM" id="SSF55186">
    <property type="entry name" value="ThrRS/AlaRS common domain"/>
    <property type="match status" value="1"/>
</dbReference>
<dbReference type="InterPro" id="IPR018163">
    <property type="entry name" value="Thr/Ala-tRNA-synth_IIc_edit"/>
</dbReference>
<name>A0A7G9GJN8_9FIRM</name>
<protein>
    <submittedName>
        <fullName evidence="2">Nucleoside kinase</fullName>
    </submittedName>
</protein>
<dbReference type="InterPro" id="IPR006083">
    <property type="entry name" value="PRK/URK"/>
</dbReference>
<proteinExistence type="predicted"/>
<dbReference type="PANTHER" id="PTHR10285">
    <property type="entry name" value="URIDINE KINASE"/>
    <property type="match status" value="1"/>
</dbReference>
<evidence type="ECO:0000313" key="3">
    <source>
        <dbReference type="Proteomes" id="UP000515856"/>
    </source>
</evidence>
<dbReference type="InterPro" id="IPR027417">
    <property type="entry name" value="P-loop_NTPase"/>
</dbReference>
<dbReference type="EMBL" id="CP060636">
    <property type="protein sequence ID" value="QNM11020.1"/>
    <property type="molecule type" value="Genomic_DNA"/>
</dbReference>
<dbReference type="Pfam" id="PF00485">
    <property type="entry name" value="PRK"/>
    <property type="match status" value="1"/>
</dbReference>
<dbReference type="Proteomes" id="UP000515856">
    <property type="component" value="Chromosome"/>
</dbReference>
<keyword evidence="2" id="KW-0418">Kinase</keyword>
<dbReference type="RefSeq" id="WP_117455319.1">
    <property type="nucleotide sequence ID" value="NZ_CP060636.1"/>
</dbReference>
<dbReference type="KEGG" id="ehn:H9Q80_12155"/>
<dbReference type="Gene3D" id="3.40.50.300">
    <property type="entry name" value="P-loop containing nucleotide triphosphate hydrolases"/>
    <property type="match status" value="1"/>
</dbReference>
<keyword evidence="3" id="KW-1185">Reference proteome</keyword>
<gene>
    <name evidence="2" type="ORF">H9Q80_12155</name>
</gene>
<dbReference type="AlphaFoldDB" id="A0A7G9GJN8"/>
<evidence type="ECO:0000259" key="1">
    <source>
        <dbReference type="Pfam" id="PF00485"/>
    </source>
</evidence>